<evidence type="ECO:0000313" key="2">
    <source>
        <dbReference type="Proteomes" id="UP000034050"/>
    </source>
</evidence>
<dbReference type="InterPro" id="IPR023476">
    <property type="entry name" value="Pep_tRNA_hydro_II_dom_sf"/>
</dbReference>
<dbReference type="InterPro" id="IPR017021">
    <property type="entry name" value="UCP033763"/>
</dbReference>
<reference evidence="1 2" key="1">
    <citation type="journal article" date="2015" name="Nature">
        <title>rRNA introns, odd ribosomes, and small enigmatic genomes across a large radiation of phyla.</title>
        <authorList>
            <person name="Brown C.T."/>
            <person name="Hug L.A."/>
            <person name="Thomas B.C."/>
            <person name="Sharon I."/>
            <person name="Castelle C.J."/>
            <person name="Singh A."/>
            <person name="Wilkins M.J."/>
            <person name="Williams K.H."/>
            <person name="Banfield J.F."/>
        </authorList>
    </citation>
    <scope>NUCLEOTIDE SEQUENCE [LARGE SCALE GENOMIC DNA]</scope>
</reference>
<dbReference type="Proteomes" id="UP000034050">
    <property type="component" value="Unassembled WGS sequence"/>
</dbReference>
<evidence type="ECO:0000313" key="1">
    <source>
        <dbReference type="EMBL" id="KKS84876.1"/>
    </source>
</evidence>
<organism evidence="1 2">
    <name type="scientific">Candidatus Gottesmanbacteria bacterium GW2011_GWB1_43_11</name>
    <dbReference type="NCBI Taxonomy" id="1618446"/>
    <lineage>
        <taxon>Bacteria</taxon>
        <taxon>Candidatus Gottesmaniibacteriota</taxon>
    </lineage>
</organism>
<name>A0A0G1EPC3_9BACT</name>
<dbReference type="InterPro" id="IPR018988">
    <property type="entry name" value="DUF2000"/>
</dbReference>
<evidence type="ECO:0008006" key="3">
    <source>
        <dbReference type="Google" id="ProtNLM"/>
    </source>
</evidence>
<dbReference type="PIRSF" id="PIRSF033736">
    <property type="entry name" value="UCP033763"/>
    <property type="match status" value="1"/>
</dbReference>
<gene>
    <name evidence="1" type="ORF">UV61_C0023G0010</name>
</gene>
<sequence>MQNIDITSKFVAVLNKKVSVGILMNALGHMAAGLVGSYSDKTVMRFDTYIDRDGGRHNSISDNPFIVLAADNSNQIRTLRNELITQGIHFVDFTSTMTVGTYAEQKMRTQQTAENELEYYGICLFGQIAQINPLTKKFSLWR</sequence>
<dbReference type="STRING" id="1618446.UV61_C0023G0010"/>
<protein>
    <recommendedName>
        <fullName evidence="3">DUF2000 domain-containing protein</fullName>
    </recommendedName>
</protein>
<dbReference type="AlphaFoldDB" id="A0A0G1EPC3"/>
<dbReference type="EMBL" id="LCFD01000023">
    <property type="protein sequence ID" value="KKS84876.1"/>
    <property type="molecule type" value="Genomic_DNA"/>
</dbReference>
<proteinExistence type="predicted"/>
<dbReference type="Gene3D" id="3.40.1490.10">
    <property type="entry name" value="Bit1"/>
    <property type="match status" value="1"/>
</dbReference>
<comment type="caution">
    <text evidence="1">The sequence shown here is derived from an EMBL/GenBank/DDBJ whole genome shotgun (WGS) entry which is preliminary data.</text>
</comment>
<accession>A0A0G1EPC3</accession>
<dbReference type="Pfam" id="PF09391">
    <property type="entry name" value="DUF2000"/>
    <property type="match status" value="1"/>
</dbReference>
<dbReference type="SUPFAM" id="SSF102462">
    <property type="entry name" value="Peptidyl-tRNA hydrolase II"/>
    <property type="match status" value="1"/>
</dbReference>